<keyword evidence="3" id="KW-1185">Reference proteome</keyword>
<feature type="region of interest" description="Disordered" evidence="1">
    <location>
        <begin position="86"/>
        <end position="118"/>
    </location>
</feature>
<dbReference type="Proteomes" id="UP001479436">
    <property type="component" value="Unassembled WGS sequence"/>
</dbReference>
<protein>
    <submittedName>
        <fullName evidence="2">Uncharacterized protein</fullName>
    </submittedName>
</protein>
<feature type="compositionally biased region" description="Low complexity" evidence="1">
    <location>
        <begin position="99"/>
        <end position="110"/>
    </location>
</feature>
<reference evidence="2 3" key="1">
    <citation type="submission" date="2023-04" db="EMBL/GenBank/DDBJ databases">
        <title>Genome of Basidiobolus ranarum AG-B5.</title>
        <authorList>
            <person name="Stajich J.E."/>
            <person name="Carter-House D."/>
            <person name="Gryganskyi A."/>
        </authorList>
    </citation>
    <scope>NUCLEOTIDE SEQUENCE [LARGE SCALE GENOMIC DNA]</scope>
    <source>
        <strain evidence="2 3">AG-B5</strain>
    </source>
</reference>
<gene>
    <name evidence="2" type="ORF">K7432_012663</name>
</gene>
<evidence type="ECO:0000256" key="1">
    <source>
        <dbReference type="SAM" id="MobiDB-lite"/>
    </source>
</evidence>
<evidence type="ECO:0000313" key="2">
    <source>
        <dbReference type="EMBL" id="KAK9762006.1"/>
    </source>
</evidence>
<name>A0ABR2WKK4_9FUNG</name>
<proteinExistence type="predicted"/>
<accession>A0ABR2WKK4</accession>
<dbReference type="EMBL" id="JASJQH010001133">
    <property type="protein sequence ID" value="KAK9762006.1"/>
    <property type="molecule type" value="Genomic_DNA"/>
</dbReference>
<comment type="caution">
    <text evidence="2">The sequence shown here is derived from an EMBL/GenBank/DDBJ whole genome shotgun (WGS) entry which is preliminary data.</text>
</comment>
<sequence>MLTETLHSATIESLKNDQLRANGALNRNPSKIRRLSALLNKKFNRNRLSREKISPPVLVTASSFIEAVPIAKPAKELACVEKSTTTSQALNPSHGAGLSGQLSRQSSKSSTHTLQRQLSEREILRLSSHKVTKHNGFLSGSSLSSFTSDGSSDKHSSYGTYNREGLSASYAPVAGNDWTVSNSEVLDSYSPFPILSESFNQQTTEWERVALAKQFKADCISNTDIISSTISESEETPLAECEIPNSDVVSLTEVSSPLHRFSHPNITTSPKWTDIETKERVKSDDGT</sequence>
<organism evidence="2 3">
    <name type="scientific">Basidiobolus ranarum</name>
    <dbReference type="NCBI Taxonomy" id="34480"/>
    <lineage>
        <taxon>Eukaryota</taxon>
        <taxon>Fungi</taxon>
        <taxon>Fungi incertae sedis</taxon>
        <taxon>Zoopagomycota</taxon>
        <taxon>Entomophthoromycotina</taxon>
        <taxon>Basidiobolomycetes</taxon>
        <taxon>Basidiobolales</taxon>
        <taxon>Basidiobolaceae</taxon>
        <taxon>Basidiobolus</taxon>
    </lineage>
</organism>
<evidence type="ECO:0000313" key="3">
    <source>
        <dbReference type="Proteomes" id="UP001479436"/>
    </source>
</evidence>